<reference evidence="1 2" key="1">
    <citation type="submission" date="2017-10" db="EMBL/GenBank/DDBJ databases">
        <title>Novel microbial diversity and functional potential in the marine mammal oral microbiome.</title>
        <authorList>
            <person name="Dudek N.K."/>
            <person name="Sun C.L."/>
            <person name="Burstein D."/>
            <person name="Kantor R.S."/>
            <person name="Aliaga Goltsman D.S."/>
            <person name="Bik E.M."/>
            <person name="Thomas B.C."/>
            <person name="Banfield J.F."/>
            <person name="Relman D.A."/>
        </authorList>
    </citation>
    <scope>NUCLEOTIDE SEQUENCE [LARGE SCALE GENOMIC DNA]</scope>
    <source>
        <strain evidence="1">DOLJORAL78_47_16</strain>
    </source>
</reference>
<proteinExistence type="predicted"/>
<comment type="caution">
    <text evidence="1">The sequence shown here is derived from an EMBL/GenBank/DDBJ whole genome shotgun (WGS) entry which is preliminary data.</text>
</comment>
<organism evidence="1 2">
    <name type="scientific">candidate division KSB3 bacterium</name>
    <dbReference type="NCBI Taxonomy" id="2044937"/>
    <lineage>
        <taxon>Bacteria</taxon>
        <taxon>candidate division KSB3</taxon>
    </lineage>
</organism>
<name>A0A2G6KD09_9BACT</name>
<evidence type="ECO:0000313" key="2">
    <source>
        <dbReference type="Proteomes" id="UP000230821"/>
    </source>
</evidence>
<dbReference type="EMBL" id="PDSK01000096">
    <property type="protein sequence ID" value="PIE33558.1"/>
    <property type="molecule type" value="Genomic_DNA"/>
</dbReference>
<protein>
    <submittedName>
        <fullName evidence="1">Uncharacterized protein</fullName>
    </submittedName>
</protein>
<sequence length="72" mass="8022">MVHAHYIYNSVISSDSKEKQLFLHYLGIDDKGREGFLFHPIDLFGANIVGGVKVGSCEQPVGSPEMEERLSQ</sequence>
<dbReference type="AlphaFoldDB" id="A0A2G6KD09"/>
<gene>
    <name evidence="1" type="ORF">CSA56_10570</name>
</gene>
<dbReference type="Proteomes" id="UP000230821">
    <property type="component" value="Unassembled WGS sequence"/>
</dbReference>
<evidence type="ECO:0000313" key="1">
    <source>
        <dbReference type="EMBL" id="PIE33558.1"/>
    </source>
</evidence>
<accession>A0A2G6KD09</accession>